<keyword evidence="4" id="KW-1185">Reference proteome</keyword>
<feature type="compositionally biased region" description="Polar residues" evidence="1">
    <location>
        <begin position="1"/>
        <end position="14"/>
    </location>
</feature>
<feature type="region of interest" description="Disordered" evidence="1">
    <location>
        <begin position="68"/>
        <end position="170"/>
    </location>
</feature>
<evidence type="ECO:0000259" key="2">
    <source>
        <dbReference type="Pfam" id="PF13837"/>
    </source>
</evidence>
<name>A0A9P6EWV1_9FUNG</name>
<dbReference type="Gene3D" id="1.10.10.60">
    <property type="entry name" value="Homeodomain-like"/>
    <property type="match status" value="1"/>
</dbReference>
<dbReference type="AlphaFoldDB" id="A0A9P6EWV1"/>
<evidence type="ECO:0000313" key="3">
    <source>
        <dbReference type="EMBL" id="KAF9537261.1"/>
    </source>
</evidence>
<dbReference type="Pfam" id="PF13837">
    <property type="entry name" value="Myb_DNA-bind_4"/>
    <property type="match status" value="1"/>
</dbReference>
<dbReference type="InterPro" id="IPR044822">
    <property type="entry name" value="Myb_DNA-bind_4"/>
</dbReference>
<reference evidence="3" key="1">
    <citation type="journal article" date="2020" name="Fungal Divers.">
        <title>Resolving the Mortierellaceae phylogeny through synthesis of multi-gene phylogenetics and phylogenomics.</title>
        <authorList>
            <person name="Vandepol N."/>
            <person name="Liber J."/>
            <person name="Desiro A."/>
            <person name="Na H."/>
            <person name="Kennedy M."/>
            <person name="Barry K."/>
            <person name="Grigoriev I.V."/>
            <person name="Miller A.N."/>
            <person name="O'Donnell K."/>
            <person name="Stajich J.E."/>
            <person name="Bonito G."/>
        </authorList>
    </citation>
    <scope>NUCLEOTIDE SEQUENCE</scope>
    <source>
        <strain evidence="3">NRRL 2591</strain>
    </source>
</reference>
<feature type="compositionally biased region" description="Low complexity" evidence="1">
    <location>
        <begin position="68"/>
        <end position="100"/>
    </location>
</feature>
<evidence type="ECO:0000256" key="1">
    <source>
        <dbReference type="SAM" id="MobiDB-lite"/>
    </source>
</evidence>
<protein>
    <recommendedName>
        <fullName evidence="2">Myb/SANT-like DNA-binding domain-containing protein</fullName>
    </recommendedName>
</protein>
<sequence length="299" mass="32142">MSTQPLPQGQTSRTPIDIPNVVQYREGSVASTGTVDMSQVLDFDPNSRVSGIFSPTLTATPIINSNDSTLSGSISPSSSGSISSSSSGSISSSSTGSTSTAPKARQSTKKSALSTTSVQRNPTTSNRKRDHSATTAALVITADGDEGEPDIAGRNGNESEDQEGGSGSAAKFIWGEKETQFLVDWWRVSYNYHKFKNPSDYRHQTTKQAIYKELASPMAKNGYAVTSKQIENKMFAMMAAYKEAKKILNKTGAGDKDGKSLSEQIEDVCSFFDAVHPVWDGTSSSSQWRRLPLETIVGR</sequence>
<comment type="caution">
    <text evidence="3">The sequence shown here is derived from an EMBL/GenBank/DDBJ whole genome shotgun (WGS) entry which is preliminary data.</text>
</comment>
<feature type="compositionally biased region" description="Polar residues" evidence="1">
    <location>
        <begin position="109"/>
        <end position="125"/>
    </location>
</feature>
<dbReference type="Proteomes" id="UP000723463">
    <property type="component" value="Unassembled WGS sequence"/>
</dbReference>
<evidence type="ECO:0000313" key="4">
    <source>
        <dbReference type="Proteomes" id="UP000723463"/>
    </source>
</evidence>
<gene>
    <name evidence="3" type="ORF">EC957_008587</name>
</gene>
<accession>A0A9P6EWV1</accession>
<organism evidence="3 4">
    <name type="scientific">Mortierella hygrophila</name>
    <dbReference type="NCBI Taxonomy" id="979708"/>
    <lineage>
        <taxon>Eukaryota</taxon>
        <taxon>Fungi</taxon>
        <taxon>Fungi incertae sedis</taxon>
        <taxon>Mucoromycota</taxon>
        <taxon>Mortierellomycotina</taxon>
        <taxon>Mortierellomycetes</taxon>
        <taxon>Mortierellales</taxon>
        <taxon>Mortierellaceae</taxon>
        <taxon>Mortierella</taxon>
    </lineage>
</organism>
<dbReference type="EMBL" id="JAAAXW010000431">
    <property type="protein sequence ID" value="KAF9537261.1"/>
    <property type="molecule type" value="Genomic_DNA"/>
</dbReference>
<dbReference type="PANTHER" id="PTHR33324">
    <property type="entry name" value="EXPRESSED PROTEIN"/>
    <property type="match status" value="1"/>
</dbReference>
<feature type="region of interest" description="Disordered" evidence="1">
    <location>
        <begin position="1"/>
        <end position="22"/>
    </location>
</feature>
<proteinExistence type="predicted"/>
<feature type="domain" description="Myb/SANT-like DNA-binding" evidence="2">
    <location>
        <begin position="174"/>
        <end position="252"/>
    </location>
</feature>